<evidence type="ECO:0008006" key="7">
    <source>
        <dbReference type="Google" id="ProtNLM"/>
    </source>
</evidence>
<reference evidence="6" key="2">
    <citation type="journal article" date="2017" name="Nat. Plants">
        <title>The Aegilops tauschii genome reveals multiple impacts of transposons.</title>
        <authorList>
            <person name="Zhao G."/>
            <person name="Zou C."/>
            <person name="Li K."/>
            <person name="Wang K."/>
            <person name="Li T."/>
            <person name="Gao L."/>
            <person name="Zhang X."/>
            <person name="Wang H."/>
            <person name="Yang Z."/>
            <person name="Liu X."/>
            <person name="Jiang W."/>
            <person name="Mao L."/>
            <person name="Kong X."/>
            <person name="Jiao Y."/>
            <person name="Jia J."/>
        </authorList>
    </citation>
    <scope>NUCLEOTIDE SEQUENCE [LARGE SCALE GENOMIC DNA]</scope>
    <source>
        <strain evidence="6">cv. AL8/78</strain>
    </source>
</reference>
<feature type="region of interest" description="Disordered" evidence="2">
    <location>
        <begin position="1"/>
        <end position="26"/>
    </location>
</feature>
<dbReference type="OMA" id="NLPRQMQ"/>
<evidence type="ECO:0000313" key="6">
    <source>
        <dbReference type="Proteomes" id="UP000015105"/>
    </source>
</evidence>
<keyword evidence="6" id="KW-1185">Reference proteome</keyword>
<name>A0A453DWW7_AEGTS</name>
<dbReference type="InterPro" id="IPR008906">
    <property type="entry name" value="HATC_C_dom"/>
</dbReference>
<dbReference type="EnsemblPlants" id="AET3Gv20137400.2">
    <property type="protein sequence ID" value="AET3Gv20137400.2"/>
    <property type="gene ID" value="AET3Gv20137400"/>
</dbReference>
<accession>A0A453DWW7</accession>
<feature type="domain" description="hAT-like transposase RNase-H fold" evidence="4">
    <location>
        <begin position="390"/>
        <end position="488"/>
    </location>
</feature>
<dbReference type="PANTHER" id="PTHR46481:SF6">
    <property type="entry name" value="ZINC FINGER BED DOMAIN-CONTAINING PROTEIN RICESLEEPER 2-LIKE"/>
    <property type="match status" value="1"/>
</dbReference>
<keyword evidence="1" id="KW-0238">DNA-binding</keyword>
<feature type="compositionally biased region" description="Acidic residues" evidence="2">
    <location>
        <begin position="621"/>
        <end position="642"/>
    </location>
</feature>
<protein>
    <recommendedName>
        <fullName evidence="7">AC transposase</fullName>
    </recommendedName>
</protein>
<dbReference type="Proteomes" id="UP000015105">
    <property type="component" value="Chromosome 3D"/>
</dbReference>
<reference evidence="5" key="5">
    <citation type="journal article" date="2021" name="G3 (Bethesda)">
        <title>Aegilops tauschii genome assembly Aet v5.0 features greater sequence contiguity and improved annotation.</title>
        <authorList>
            <person name="Wang L."/>
            <person name="Zhu T."/>
            <person name="Rodriguez J.C."/>
            <person name="Deal K.R."/>
            <person name="Dubcovsky J."/>
            <person name="McGuire P.E."/>
            <person name="Lux T."/>
            <person name="Spannagl M."/>
            <person name="Mayer K.F.X."/>
            <person name="Baldrich P."/>
            <person name="Meyers B.C."/>
            <person name="Huo N."/>
            <person name="Gu Y.Q."/>
            <person name="Zhou H."/>
            <person name="Devos K.M."/>
            <person name="Bennetzen J.L."/>
            <person name="Unver T."/>
            <person name="Budak H."/>
            <person name="Gulick P.J."/>
            <person name="Galiba G."/>
            <person name="Kalapos B."/>
            <person name="Nelson D.R."/>
            <person name="Li P."/>
            <person name="You F.M."/>
            <person name="Luo M.C."/>
            <person name="Dvorak J."/>
        </authorList>
    </citation>
    <scope>NUCLEOTIDE SEQUENCE [LARGE SCALE GENOMIC DNA]</scope>
    <source>
        <strain evidence="5">cv. AL8/78</strain>
    </source>
</reference>
<dbReference type="PANTHER" id="PTHR46481">
    <property type="entry name" value="ZINC FINGER BED DOMAIN-CONTAINING PROTEIN 4"/>
    <property type="match status" value="1"/>
</dbReference>
<reference evidence="6" key="1">
    <citation type="journal article" date="2014" name="Science">
        <title>Ancient hybridizations among the ancestral genomes of bread wheat.</title>
        <authorList>
            <consortium name="International Wheat Genome Sequencing Consortium,"/>
            <person name="Marcussen T."/>
            <person name="Sandve S.R."/>
            <person name="Heier L."/>
            <person name="Spannagl M."/>
            <person name="Pfeifer M."/>
            <person name="Jakobsen K.S."/>
            <person name="Wulff B.B."/>
            <person name="Steuernagel B."/>
            <person name="Mayer K.F."/>
            <person name="Olsen O.A."/>
        </authorList>
    </citation>
    <scope>NUCLEOTIDE SEQUENCE [LARGE SCALE GENOMIC DNA]</scope>
    <source>
        <strain evidence="6">cv. AL8/78</strain>
    </source>
</reference>
<evidence type="ECO:0000256" key="2">
    <source>
        <dbReference type="SAM" id="MobiDB-lite"/>
    </source>
</evidence>
<dbReference type="InterPro" id="IPR025525">
    <property type="entry name" value="hAT-like_transposase_RNase-H"/>
</dbReference>
<reference evidence="5" key="4">
    <citation type="submission" date="2019-03" db="UniProtKB">
        <authorList>
            <consortium name="EnsemblPlants"/>
        </authorList>
    </citation>
    <scope>IDENTIFICATION</scope>
</reference>
<feature type="domain" description="HAT C-terminal dimerisation" evidence="3">
    <location>
        <begin position="524"/>
        <end position="605"/>
    </location>
</feature>
<dbReference type="GO" id="GO:0046983">
    <property type="term" value="F:protein dimerization activity"/>
    <property type="evidence" value="ECO:0007669"/>
    <property type="project" value="InterPro"/>
</dbReference>
<dbReference type="Pfam" id="PF05699">
    <property type="entry name" value="Dimer_Tnp_hAT"/>
    <property type="match status" value="1"/>
</dbReference>
<dbReference type="Gramene" id="AET3Gv20137400.2">
    <property type="protein sequence ID" value="AET3Gv20137400.2"/>
    <property type="gene ID" value="AET3Gv20137400"/>
</dbReference>
<evidence type="ECO:0000259" key="4">
    <source>
        <dbReference type="Pfam" id="PF14372"/>
    </source>
</evidence>
<dbReference type="InterPro" id="IPR052035">
    <property type="entry name" value="ZnF_BED_domain_contain"/>
</dbReference>
<dbReference type="EnsemblPlants" id="AET3Gv20137400.4">
    <property type="protein sequence ID" value="AET3Gv20137400.4"/>
    <property type="gene ID" value="AET3Gv20137400"/>
</dbReference>
<reference evidence="5" key="3">
    <citation type="journal article" date="2017" name="Nature">
        <title>Genome sequence of the progenitor of the wheat D genome Aegilops tauschii.</title>
        <authorList>
            <person name="Luo M.C."/>
            <person name="Gu Y.Q."/>
            <person name="Puiu D."/>
            <person name="Wang H."/>
            <person name="Twardziok S.O."/>
            <person name="Deal K.R."/>
            <person name="Huo N."/>
            <person name="Zhu T."/>
            <person name="Wang L."/>
            <person name="Wang Y."/>
            <person name="McGuire P.E."/>
            <person name="Liu S."/>
            <person name="Long H."/>
            <person name="Ramasamy R.K."/>
            <person name="Rodriguez J.C."/>
            <person name="Van S.L."/>
            <person name="Yuan L."/>
            <person name="Wang Z."/>
            <person name="Xia Z."/>
            <person name="Xiao L."/>
            <person name="Anderson O.D."/>
            <person name="Ouyang S."/>
            <person name="Liang Y."/>
            <person name="Zimin A.V."/>
            <person name="Pertea G."/>
            <person name="Qi P."/>
            <person name="Bennetzen J.L."/>
            <person name="Dai X."/>
            <person name="Dawson M.W."/>
            <person name="Muller H.G."/>
            <person name="Kugler K."/>
            <person name="Rivarola-Duarte L."/>
            <person name="Spannagl M."/>
            <person name="Mayer K.F.X."/>
            <person name="Lu F.H."/>
            <person name="Bevan M.W."/>
            <person name="Leroy P."/>
            <person name="Li P."/>
            <person name="You F.M."/>
            <person name="Sun Q."/>
            <person name="Liu Z."/>
            <person name="Lyons E."/>
            <person name="Wicker T."/>
            <person name="Salzberg S.L."/>
            <person name="Devos K.M."/>
            <person name="Dvorak J."/>
        </authorList>
    </citation>
    <scope>NUCLEOTIDE SEQUENCE [LARGE SCALE GENOMIC DNA]</scope>
    <source>
        <strain evidence="5">cv. AL8/78</strain>
    </source>
</reference>
<feature type="region of interest" description="Disordered" evidence="2">
    <location>
        <begin position="620"/>
        <end position="654"/>
    </location>
</feature>
<evidence type="ECO:0000313" key="5">
    <source>
        <dbReference type="EnsemblPlants" id="AET3Gv20137400.4"/>
    </source>
</evidence>
<organism evidence="5 6">
    <name type="scientific">Aegilops tauschii subsp. strangulata</name>
    <name type="common">Goatgrass</name>
    <dbReference type="NCBI Taxonomy" id="200361"/>
    <lineage>
        <taxon>Eukaryota</taxon>
        <taxon>Viridiplantae</taxon>
        <taxon>Streptophyta</taxon>
        <taxon>Embryophyta</taxon>
        <taxon>Tracheophyta</taxon>
        <taxon>Spermatophyta</taxon>
        <taxon>Magnoliopsida</taxon>
        <taxon>Liliopsida</taxon>
        <taxon>Poales</taxon>
        <taxon>Poaceae</taxon>
        <taxon>BOP clade</taxon>
        <taxon>Pooideae</taxon>
        <taxon>Triticodae</taxon>
        <taxon>Triticeae</taxon>
        <taxon>Triticinae</taxon>
        <taxon>Aegilops</taxon>
    </lineage>
</organism>
<sequence>MRRRRLKRMMSGERRREEEYESAGSEPIRKRQKVSDIWEGFMILKRTRSGESARCSTCGKTGMTSLLTTARSVDKPQVGPDYAAARRSLAMFIITSGLSLSIVEEPSLQTFIRAVNPLSENINSCRRSVLDRDVMALYGREKDSLKFILSEAPGRINFAIDRWKGKETGENYNDDIYMCIVACFIDVDWNLQRRVVAFKHLAFPDDVVSVADTVASCFTEFEVDQKLMCITLDNALDDASVDNSVKTIVLDKDKLLCDGELCQMHCCTEILNSVVQAGLELIDDVVNKIRHGIHYITYSKKREDEFYQGAKEICHLDVAMKLRADLVITWDSTYKMLCCALYYKDALKHFASKHQTFLSDFHLCDEEWNRVATMEKFIKPLYDITCTFLTTKHKTASLYFLGLYKVYRLLGVTKGQENFMAGMVKDMMAKFDKYWSEYSLVLACAAVLDPRYKLNLVSFCFKKIYGDVGASQYTDRVVALLHRLFAQYEKSPCSCSAAVGSGGTGYHTKDDLFDGFALPEQKSELDWYLESPAMHLNTDLDILEFWSGMSKCYPNLANLARDILAIPISTVPSKSVFTVGEKVVNPRRSTLKPDLLEMLISLHDWTCPHDKKGITVSAIEEGIDDEEDEEDGADESDEEENTEESHDNDAYCCG</sequence>
<dbReference type="Gramene" id="AET3Gv20137400.4">
    <property type="protein sequence ID" value="AET3Gv20137400.4"/>
    <property type="gene ID" value="AET3Gv20137400"/>
</dbReference>
<dbReference type="Pfam" id="PF14372">
    <property type="entry name" value="hAT-like_RNase-H"/>
    <property type="match status" value="1"/>
</dbReference>
<evidence type="ECO:0000259" key="3">
    <source>
        <dbReference type="Pfam" id="PF05699"/>
    </source>
</evidence>
<feature type="compositionally biased region" description="Basic and acidic residues" evidence="2">
    <location>
        <begin position="643"/>
        <end position="654"/>
    </location>
</feature>
<dbReference type="STRING" id="200361.A0A453DWW7"/>
<proteinExistence type="predicted"/>
<dbReference type="InterPro" id="IPR012337">
    <property type="entry name" value="RNaseH-like_sf"/>
</dbReference>
<dbReference type="SUPFAM" id="SSF53098">
    <property type="entry name" value="Ribonuclease H-like"/>
    <property type="match status" value="1"/>
</dbReference>
<dbReference type="GO" id="GO:0003677">
    <property type="term" value="F:DNA binding"/>
    <property type="evidence" value="ECO:0007669"/>
    <property type="project" value="UniProtKB-KW"/>
</dbReference>
<dbReference type="AlphaFoldDB" id="A0A453DWW7"/>
<dbReference type="OrthoDB" id="1733466at2759"/>
<evidence type="ECO:0000256" key="1">
    <source>
        <dbReference type="ARBA" id="ARBA00023125"/>
    </source>
</evidence>